<evidence type="ECO:0000313" key="1">
    <source>
        <dbReference type="EMBL" id="MFL9999841.1"/>
    </source>
</evidence>
<accession>A0ABW9AGU8</accession>
<dbReference type="Pfam" id="PF13531">
    <property type="entry name" value="SBP_bac_11"/>
    <property type="match status" value="1"/>
</dbReference>
<sequence>MELKILSAGAAKGIVQALAEEFRSSTGASLNGTFGAVHAIREKLDADEPCDVIILTGKMIADLDQTGRVESASRAELGRVETGIAVRTGEPLPAIADGEQLSASLKCSKGVYFPDPLRATAGIHFVTVLRKMGIYENVEPFFRSFPSGAVAMANLAQSGEPGLIGCTQVTEIMYTQGVSLVGLLPKEFELSTVYSAAVSSKAANPELARAFVQFLTGSKTRTLRASSGFNV</sequence>
<gene>
    <name evidence="1" type="ORF">PQR57_02295</name>
</gene>
<evidence type="ECO:0000313" key="2">
    <source>
        <dbReference type="Proteomes" id="UP001629230"/>
    </source>
</evidence>
<dbReference type="Gene3D" id="3.40.190.10">
    <property type="entry name" value="Periplasmic binding protein-like II"/>
    <property type="match status" value="2"/>
</dbReference>
<reference evidence="1 2" key="1">
    <citation type="journal article" date="2024" name="Chem. Sci.">
        <title>Discovery of megapolipeptins by genome mining of a Burkholderiales bacteria collection.</title>
        <authorList>
            <person name="Paulo B.S."/>
            <person name="Recchia M.J.J."/>
            <person name="Lee S."/>
            <person name="Fergusson C.H."/>
            <person name="Romanowski S.B."/>
            <person name="Hernandez A."/>
            <person name="Krull N."/>
            <person name="Liu D.Y."/>
            <person name="Cavanagh H."/>
            <person name="Bos A."/>
            <person name="Gray C.A."/>
            <person name="Murphy B.T."/>
            <person name="Linington R.G."/>
            <person name="Eustaquio A.S."/>
        </authorList>
    </citation>
    <scope>NUCLEOTIDE SEQUENCE [LARGE SCALE GENOMIC DNA]</scope>
    <source>
        <strain evidence="1 2">RL17-350-BIC-A</strain>
    </source>
</reference>
<comment type="caution">
    <text evidence="1">The sequence shown here is derived from an EMBL/GenBank/DDBJ whole genome shotgun (WGS) entry which is preliminary data.</text>
</comment>
<proteinExistence type="predicted"/>
<dbReference type="InterPro" id="IPR050682">
    <property type="entry name" value="ModA/WtpA"/>
</dbReference>
<dbReference type="PANTHER" id="PTHR30632">
    <property type="entry name" value="MOLYBDATE-BINDING PERIPLASMIC PROTEIN"/>
    <property type="match status" value="1"/>
</dbReference>
<organism evidence="1 2">
    <name type="scientific">Paraburkholderia dipogonis</name>
    <dbReference type="NCBI Taxonomy" id="1211383"/>
    <lineage>
        <taxon>Bacteria</taxon>
        <taxon>Pseudomonadati</taxon>
        <taxon>Pseudomonadota</taxon>
        <taxon>Betaproteobacteria</taxon>
        <taxon>Burkholderiales</taxon>
        <taxon>Burkholderiaceae</taxon>
        <taxon>Paraburkholderia</taxon>
    </lineage>
</organism>
<keyword evidence="2" id="KW-1185">Reference proteome</keyword>
<dbReference type="RefSeq" id="WP_408175332.1">
    <property type="nucleotide sequence ID" value="NZ_JAQQEZ010000001.1"/>
</dbReference>
<dbReference type="SUPFAM" id="SSF53850">
    <property type="entry name" value="Periplasmic binding protein-like II"/>
    <property type="match status" value="1"/>
</dbReference>
<dbReference type="Proteomes" id="UP001629230">
    <property type="component" value="Unassembled WGS sequence"/>
</dbReference>
<dbReference type="EMBL" id="JAQQEZ010000001">
    <property type="protein sequence ID" value="MFL9999841.1"/>
    <property type="molecule type" value="Genomic_DNA"/>
</dbReference>
<name>A0ABW9AGU8_9BURK</name>
<dbReference type="PANTHER" id="PTHR30632:SF11">
    <property type="entry name" value="BLR4797 PROTEIN"/>
    <property type="match status" value="1"/>
</dbReference>
<protein>
    <submittedName>
        <fullName evidence="1">Substrate-binding domain-containing protein</fullName>
    </submittedName>
</protein>